<evidence type="ECO:0000256" key="1">
    <source>
        <dbReference type="SAM" id="MobiDB-lite"/>
    </source>
</evidence>
<organism evidence="2 3">
    <name type="scientific">Brassica cretica</name>
    <name type="common">Mustard</name>
    <dbReference type="NCBI Taxonomy" id="69181"/>
    <lineage>
        <taxon>Eukaryota</taxon>
        <taxon>Viridiplantae</taxon>
        <taxon>Streptophyta</taxon>
        <taxon>Embryophyta</taxon>
        <taxon>Tracheophyta</taxon>
        <taxon>Spermatophyta</taxon>
        <taxon>Magnoliopsida</taxon>
        <taxon>eudicotyledons</taxon>
        <taxon>Gunneridae</taxon>
        <taxon>Pentapetalae</taxon>
        <taxon>rosids</taxon>
        <taxon>malvids</taxon>
        <taxon>Brassicales</taxon>
        <taxon>Brassicaceae</taxon>
        <taxon>Brassiceae</taxon>
        <taxon>Brassica</taxon>
    </lineage>
</organism>
<comment type="caution">
    <text evidence="2">The sequence shown here is derived from an EMBL/GenBank/DDBJ whole genome shotgun (WGS) entry which is preliminary data.</text>
</comment>
<gene>
    <name evidence="2" type="ORF">F2Q68_00005822</name>
</gene>
<reference evidence="2" key="1">
    <citation type="submission" date="2019-12" db="EMBL/GenBank/DDBJ databases">
        <title>Genome sequencing and annotation of Brassica cretica.</title>
        <authorList>
            <person name="Studholme D.J."/>
            <person name="Sarris P.F."/>
        </authorList>
    </citation>
    <scope>NUCLEOTIDE SEQUENCE</scope>
    <source>
        <strain evidence="2">PFS-001/15</strain>
        <tissue evidence="2">Leaf</tissue>
    </source>
</reference>
<name>A0A8S9J3V9_BRACR</name>
<feature type="region of interest" description="Disordered" evidence="1">
    <location>
        <begin position="301"/>
        <end position="324"/>
    </location>
</feature>
<evidence type="ECO:0000313" key="2">
    <source>
        <dbReference type="EMBL" id="KAF2577080.1"/>
    </source>
</evidence>
<dbReference type="AlphaFoldDB" id="A0A8S9J3V9"/>
<dbReference type="Proteomes" id="UP000712281">
    <property type="component" value="Unassembled WGS sequence"/>
</dbReference>
<protein>
    <submittedName>
        <fullName evidence="2">Uncharacterized protein</fullName>
    </submittedName>
</protein>
<sequence length="324" mass="37057">MKRDEIHRKSSSTERDLLLLRLCGRVCAAGEAKLPSDHIDEEGATAGFIIQKKIQVAASVLLDHRRSGRKIIELQNIWVRPQFLTRFENMVREMLSHHPFYKGDCIPTIIAERVSTEMNGRAVVKDIIRNHWTQVCFEHKISTPIPSKPRYGMPRDEDVVTTTRFQVTAKSAFIEASYVESVMDGVRPQFLTRFENMVREMLSHHPFYKGDCIPTIIAERVSTEMNGGAVVKDIIRNHWTQVCFEHKISTPIPSKPRYGMPRDEDVVTTTRFQVTAKSAFIEASYVEVDEDGRNMGSEVRLFSVQRPKLSNEDDDDDDDDEGTS</sequence>
<evidence type="ECO:0000313" key="3">
    <source>
        <dbReference type="Proteomes" id="UP000712281"/>
    </source>
</evidence>
<accession>A0A8S9J3V9</accession>
<proteinExistence type="predicted"/>
<feature type="compositionally biased region" description="Acidic residues" evidence="1">
    <location>
        <begin position="312"/>
        <end position="324"/>
    </location>
</feature>
<dbReference type="EMBL" id="QGKW02001660">
    <property type="protein sequence ID" value="KAF2577080.1"/>
    <property type="molecule type" value="Genomic_DNA"/>
</dbReference>